<comment type="caution">
    <text evidence="2">The sequence shown here is derived from an EMBL/GenBank/DDBJ whole genome shotgun (WGS) entry which is preliminary data.</text>
</comment>
<feature type="compositionally biased region" description="Polar residues" evidence="1">
    <location>
        <begin position="1"/>
        <end position="13"/>
    </location>
</feature>
<feature type="region of interest" description="Disordered" evidence="1">
    <location>
        <begin position="1"/>
        <end position="95"/>
    </location>
</feature>
<reference evidence="2" key="1">
    <citation type="journal article" date="2022" name="bioRxiv">
        <title>Sequencing and chromosome-scale assembly of the giantPleurodeles waltlgenome.</title>
        <authorList>
            <person name="Brown T."/>
            <person name="Elewa A."/>
            <person name="Iarovenko S."/>
            <person name="Subramanian E."/>
            <person name="Araus A.J."/>
            <person name="Petzold A."/>
            <person name="Susuki M."/>
            <person name="Suzuki K.-i.T."/>
            <person name="Hayashi T."/>
            <person name="Toyoda A."/>
            <person name="Oliveira C."/>
            <person name="Osipova E."/>
            <person name="Leigh N.D."/>
            <person name="Simon A."/>
            <person name="Yun M.H."/>
        </authorList>
    </citation>
    <scope>NUCLEOTIDE SEQUENCE</scope>
    <source>
        <strain evidence="2">20211129_DDA</strain>
        <tissue evidence="2">Liver</tissue>
    </source>
</reference>
<evidence type="ECO:0000256" key="1">
    <source>
        <dbReference type="SAM" id="MobiDB-lite"/>
    </source>
</evidence>
<protein>
    <submittedName>
        <fullName evidence="2">Uncharacterized protein</fullName>
    </submittedName>
</protein>
<proteinExistence type="predicted"/>
<evidence type="ECO:0000313" key="3">
    <source>
        <dbReference type="Proteomes" id="UP001066276"/>
    </source>
</evidence>
<feature type="compositionally biased region" description="Basic and acidic residues" evidence="1">
    <location>
        <begin position="34"/>
        <end position="76"/>
    </location>
</feature>
<sequence>MPSNRFPGTTQQRAAVFKGSAVKPRRRRAAGGFPREEEHEDKDSRVLRSGDRTRGEESKEWWGEDGEQRNKPHPWRDMAPVGTGPRMRSANKINW</sequence>
<gene>
    <name evidence="2" type="ORF">NDU88_003514</name>
</gene>
<evidence type="ECO:0000313" key="2">
    <source>
        <dbReference type="EMBL" id="KAJ1171654.1"/>
    </source>
</evidence>
<dbReference type="Proteomes" id="UP001066276">
    <property type="component" value="Chromosome 4_1"/>
</dbReference>
<dbReference type="EMBL" id="JANPWB010000007">
    <property type="protein sequence ID" value="KAJ1171654.1"/>
    <property type="molecule type" value="Genomic_DNA"/>
</dbReference>
<accession>A0AAV7T6D8</accession>
<organism evidence="2 3">
    <name type="scientific">Pleurodeles waltl</name>
    <name type="common">Iberian ribbed newt</name>
    <dbReference type="NCBI Taxonomy" id="8319"/>
    <lineage>
        <taxon>Eukaryota</taxon>
        <taxon>Metazoa</taxon>
        <taxon>Chordata</taxon>
        <taxon>Craniata</taxon>
        <taxon>Vertebrata</taxon>
        <taxon>Euteleostomi</taxon>
        <taxon>Amphibia</taxon>
        <taxon>Batrachia</taxon>
        <taxon>Caudata</taxon>
        <taxon>Salamandroidea</taxon>
        <taxon>Salamandridae</taxon>
        <taxon>Pleurodelinae</taxon>
        <taxon>Pleurodeles</taxon>
    </lineage>
</organism>
<name>A0AAV7T6D8_PLEWA</name>
<keyword evidence="3" id="KW-1185">Reference proteome</keyword>
<dbReference type="AlphaFoldDB" id="A0AAV7T6D8"/>